<comment type="caution">
    <text evidence="5">The sequence shown here is derived from an EMBL/GenBank/DDBJ whole genome shotgun (WGS) entry which is preliminary data.</text>
</comment>
<evidence type="ECO:0000256" key="1">
    <source>
        <dbReference type="ARBA" id="ARBA00008361"/>
    </source>
</evidence>
<sequence length="255" mass="27456">MASRDEMSRSFGAAASAYESGRPDYPREAVEWLLAPVRAEARALRVADVGAGTGKLTRTIVEAGADVVAIDPDPDMLAALRDNVHGVPTFVGTAERMPLPDASVDALLLGQAWHWVDPLAAAAECGRVLRSGGVLGLIWNVRDESDAFVSGLTAIMHASSAERMIAEGGPVVGEPIGDLEKRVWSWTRTIGRDALLDMVASRSYVITAPADERERILRDVGELFDGACRMTDSGGVVVDLPYRTEAFRGIRRIDR</sequence>
<dbReference type="RefSeq" id="WP_191767269.1">
    <property type="nucleotide sequence ID" value="NZ_JACSPM010000007.1"/>
</dbReference>
<evidence type="ECO:0000256" key="2">
    <source>
        <dbReference type="ARBA" id="ARBA00022603"/>
    </source>
</evidence>
<protein>
    <submittedName>
        <fullName evidence="5">Class I SAM-dependent methyltransferase</fullName>
    </submittedName>
</protein>
<dbReference type="SUPFAM" id="SSF53335">
    <property type="entry name" value="S-adenosyl-L-methionine-dependent methyltransferases"/>
    <property type="match status" value="1"/>
</dbReference>
<dbReference type="InterPro" id="IPR051052">
    <property type="entry name" value="Diverse_substrate_MTase"/>
</dbReference>
<keyword evidence="2 5" id="KW-0489">Methyltransferase</keyword>
<comment type="similarity">
    <text evidence="1">Belongs to the methyltransferase superfamily.</text>
</comment>
<dbReference type="GO" id="GO:0032259">
    <property type="term" value="P:methylation"/>
    <property type="evidence" value="ECO:0007669"/>
    <property type="project" value="UniProtKB-KW"/>
</dbReference>
<evidence type="ECO:0000313" key="6">
    <source>
        <dbReference type="Proteomes" id="UP000602532"/>
    </source>
</evidence>
<feature type="domain" description="Methyltransferase type 11" evidence="4">
    <location>
        <begin position="48"/>
        <end position="135"/>
    </location>
</feature>
<keyword evidence="3" id="KW-0808">Transferase</keyword>
<dbReference type="CDD" id="cd02440">
    <property type="entry name" value="AdoMet_MTases"/>
    <property type="match status" value="1"/>
</dbReference>
<proteinExistence type="inferred from homology"/>
<dbReference type="Proteomes" id="UP000602532">
    <property type="component" value="Unassembled WGS sequence"/>
</dbReference>
<dbReference type="GO" id="GO:0008168">
    <property type="term" value="F:methyltransferase activity"/>
    <property type="evidence" value="ECO:0007669"/>
    <property type="project" value="UniProtKB-KW"/>
</dbReference>
<dbReference type="PANTHER" id="PTHR44942:SF4">
    <property type="entry name" value="METHYLTRANSFERASE TYPE 11 DOMAIN-CONTAINING PROTEIN"/>
    <property type="match status" value="1"/>
</dbReference>
<evidence type="ECO:0000259" key="4">
    <source>
        <dbReference type="Pfam" id="PF08241"/>
    </source>
</evidence>
<evidence type="ECO:0000313" key="5">
    <source>
        <dbReference type="EMBL" id="MBD8024934.1"/>
    </source>
</evidence>
<name>A0ABR8X6I7_9MICO</name>
<dbReference type="PANTHER" id="PTHR44942">
    <property type="entry name" value="METHYLTRANSF_11 DOMAIN-CONTAINING PROTEIN"/>
    <property type="match status" value="1"/>
</dbReference>
<organism evidence="5 6">
    <name type="scientific">Microbacterium gallinarum</name>
    <dbReference type="NCBI Taxonomy" id="2762209"/>
    <lineage>
        <taxon>Bacteria</taxon>
        <taxon>Bacillati</taxon>
        <taxon>Actinomycetota</taxon>
        <taxon>Actinomycetes</taxon>
        <taxon>Micrococcales</taxon>
        <taxon>Microbacteriaceae</taxon>
        <taxon>Microbacterium</taxon>
    </lineage>
</organism>
<gene>
    <name evidence="5" type="ORF">H9622_15220</name>
</gene>
<dbReference type="Gene3D" id="3.40.50.150">
    <property type="entry name" value="Vaccinia Virus protein VP39"/>
    <property type="match status" value="1"/>
</dbReference>
<keyword evidence="6" id="KW-1185">Reference proteome</keyword>
<dbReference type="InterPro" id="IPR013216">
    <property type="entry name" value="Methyltransf_11"/>
</dbReference>
<reference evidence="5 6" key="1">
    <citation type="submission" date="2020-08" db="EMBL/GenBank/DDBJ databases">
        <title>A Genomic Blueprint of the Chicken Gut Microbiome.</title>
        <authorList>
            <person name="Gilroy R."/>
            <person name="Ravi A."/>
            <person name="Getino M."/>
            <person name="Pursley I."/>
            <person name="Horton D.L."/>
            <person name="Alikhan N.-F."/>
            <person name="Baker D."/>
            <person name="Gharbi K."/>
            <person name="Hall N."/>
            <person name="Watson M."/>
            <person name="Adriaenssens E.M."/>
            <person name="Foster-Nyarko E."/>
            <person name="Jarju S."/>
            <person name="Secka A."/>
            <person name="Antonio M."/>
            <person name="Oren A."/>
            <person name="Chaudhuri R."/>
            <person name="La Ragione R.M."/>
            <person name="Hildebrand F."/>
            <person name="Pallen M.J."/>
        </authorList>
    </citation>
    <scope>NUCLEOTIDE SEQUENCE [LARGE SCALE GENOMIC DNA]</scope>
    <source>
        <strain evidence="5 6">Sa1CUA4</strain>
    </source>
</reference>
<accession>A0ABR8X6I7</accession>
<dbReference type="EMBL" id="JACSPM010000007">
    <property type="protein sequence ID" value="MBD8024934.1"/>
    <property type="molecule type" value="Genomic_DNA"/>
</dbReference>
<dbReference type="InterPro" id="IPR029063">
    <property type="entry name" value="SAM-dependent_MTases_sf"/>
</dbReference>
<dbReference type="Pfam" id="PF08241">
    <property type="entry name" value="Methyltransf_11"/>
    <property type="match status" value="1"/>
</dbReference>
<evidence type="ECO:0000256" key="3">
    <source>
        <dbReference type="ARBA" id="ARBA00022679"/>
    </source>
</evidence>